<evidence type="ECO:0000256" key="1">
    <source>
        <dbReference type="ARBA" id="ARBA00000085"/>
    </source>
</evidence>
<dbReference type="PROSITE" id="PS50112">
    <property type="entry name" value="PAS"/>
    <property type="match status" value="1"/>
</dbReference>
<feature type="domain" description="Histidine kinase" evidence="10">
    <location>
        <begin position="427"/>
        <end position="658"/>
    </location>
</feature>
<dbReference type="RefSeq" id="WP_341626430.1">
    <property type="nucleotide sequence ID" value="NZ_JBAKBA010000001.1"/>
</dbReference>
<dbReference type="SUPFAM" id="SSF55874">
    <property type="entry name" value="ATPase domain of HSP90 chaperone/DNA topoisomerase II/histidine kinase"/>
    <property type="match status" value="1"/>
</dbReference>
<evidence type="ECO:0000256" key="9">
    <source>
        <dbReference type="SAM" id="Phobius"/>
    </source>
</evidence>
<feature type="transmembrane region" description="Helical" evidence="9">
    <location>
        <begin position="21"/>
        <end position="47"/>
    </location>
</feature>
<protein>
    <recommendedName>
        <fullName evidence="2">histidine kinase</fullName>
        <ecNumber evidence="2">2.7.13.3</ecNumber>
    </recommendedName>
</protein>
<dbReference type="InterPro" id="IPR004358">
    <property type="entry name" value="Sig_transdc_His_kin-like_C"/>
</dbReference>
<sequence>MLIKKIKSLIKLQPFKIKDSLAIRLLSYILICSFALAIIITLLQLLLDYQNDLTKIDASIEQVESSFVEPLATSLWNFDKEQIEIQSKGIMKLPYMQYVKVYEVVGNTEVAISHQGIIKDQYDISKKFDLIHQKQVVGTLFVAASLDQIYEQLIDKSLMILINQTIRIMIVSICILFIIYYMLIRHINKIALYTRNIKLSSHNKNLVLDGRKRLTSSPSDELDELVYLLNKMQKRIVAELTDKEIAIKELQQERDFSATVINSSSTIICCLDADFKISTINPAAVILTGYSQEELNQKNWLDIFVLENRRAELQEKLSDNEPLYGIEINMHDQMGEVNTLLWTFSAFYEGMDIKYLIGFGHDITPQKQVEQEILLLNDQLEEKVSKRTAALTASNTQMVQTVEQLKRTQQTLVESKKMASLGSLVAGVAHEINTPIGISVTAASSLQEEISILKQELLENHLSRSHLDSFICHFTESSKLLNHNLKRAADLISSFKQVAVDQSSESCYSFNVKENVEQVVTSLKHKIKQSNTHVEIVCPNDLSIYSFPGSFVQIYSNLIINSIIHGFHDWDGDRHIFIDIELQGETLVINYQDTGRGVSEDVSDRIFDPFVTSKKGSGGSGLGTHIVYNIVSQLFKGDIEYIAEAKGAHFVMKMPYRACMNS</sequence>
<keyword evidence="8" id="KW-0902">Two-component regulatory system</keyword>
<dbReference type="CDD" id="cd00082">
    <property type="entry name" value="HisKA"/>
    <property type="match status" value="1"/>
</dbReference>
<name>A0ABU9H722_9GAMM</name>
<dbReference type="GO" id="GO:0005524">
    <property type="term" value="F:ATP binding"/>
    <property type="evidence" value="ECO:0007669"/>
    <property type="project" value="UniProtKB-KW"/>
</dbReference>
<evidence type="ECO:0000313" key="13">
    <source>
        <dbReference type="Proteomes" id="UP001366060"/>
    </source>
</evidence>
<dbReference type="NCBIfam" id="TIGR00229">
    <property type="entry name" value="sensory_box"/>
    <property type="match status" value="1"/>
</dbReference>
<dbReference type="PANTHER" id="PTHR43065:SF47">
    <property type="match status" value="1"/>
</dbReference>
<keyword evidence="7 12" id="KW-0067">ATP-binding</keyword>
<dbReference type="Pfam" id="PF02518">
    <property type="entry name" value="HATPase_c"/>
    <property type="match status" value="1"/>
</dbReference>
<evidence type="ECO:0000313" key="12">
    <source>
        <dbReference type="EMBL" id="MEL0657665.1"/>
    </source>
</evidence>
<dbReference type="SUPFAM" id="SSF55785">
    <property type="entry name" value="PYP-like sensor domain (PAS domain)"/>
    <property type="match status" value="1"/>
</dbReference>
<evidence type="ECO:0000256" key="2">
    <source>
        <dbReference type="ARBA" id="ARBA00012438"/>
    </source>
</evidence>
<dbReference type="EMBL" id="JBAKBA010000001">
    <property type="protein sequence ID" value="MEL0657665.1"/>
    <property type="molecule type" value="Genomic_DNA"/>
</dbReference>
<dbReference type="Pfam" id="PF17149">
    <property type="entry name" value="CHASE5"/>
    <property type="match status" value="1"/>
</dbReference>
<evidence type="ECO:0000256" key="3">
    <source>
        <dbReference type="ARBA" id="ARBA00022553"/>
    </source>
</evidence>
<dbReference type="InterPro" id="IPR036097">
    <property type="entry name" value="HisK_dim/P_sf"/>
</dbReference>
<dbReference type="InterPro" id="IPR005467">
    <property type="entry name" value="His_kinase_dom"/>
</dbReference>
<evidence type="ECO:0000256" key="7">
    <source>
        <dbReference type="ARBA" id="ARBA00022840"/>
    </source>
</evidence>
<dbReference type="PROSITE" id="PS50109">
    <property type="entry name" value="HIS_KIN"/>
    <property type="match status" value="1"/>
</dbReference>
<keyword evidence="9" id="KW-0472">Membrane</keyword>
<dbReference type="CDD" id="cd00130">
    <property type="entry name" value="PAS"/>
    <property type="match status" value="1"/>
</dbReference>
<comment type="catalytic activity">
    <reaction evidence="1">
        <text>ATP + protein L-histidine = ADP + protein N-phospho-L-histidine.</text>
        <dbReference type="EC" id="2.7.13.3"/>
    </reaction>
</comment>
<dbReference type="Gene3D" id="1.10.287.130">
    <property type="match status" value="1"/>
</dbReference>
<dbReference type="InterPro" id="IPR000014">
    <property type="entry name" value="PAS"/>
</dbReference>
<keyword evidence="13" id="KW-1185">Reference proteome</keyword>
<keyword evidence="3" id="KW-0597">Phosphoprotein</keyword>
<keyword evidence="6" id="KW-0418">Kinase</keyword>
<dbReference type="SMART" id="SM00387">
    <property type="entry name" value="HATPase_c"/>
    <property type="match status" value="1"/>
</dbReference>
<dbReference type="InterPro" id="IPR033414">
    <property type="entry name" value="Sensor_dom"/>
</dbReference>
<dbReference type="Gene3D" id="3.30.450.20">
    <property type="entry name" value="PAS domain"/>
    <property type="match status" value="1"/>
</dbReference>
<dbReference type="Pfam" id="PF00989">
    <property type="entry name" value="PAS"/>
    <property type="match status" value="1"/>
</dbReference>
<keyword evidence="9" id="KW-0812">Transmembrane</keyword>
<feature type="domain" description="PAS" evidence="11">
    <location>
        <begin position="253"/>
        <end position="317"/>
    </location>
</feature>
<accession>A0ABU9H722</accession>
<reference evidence="12 13" key="1">
    <citation type="submission" date="2024-02" db="EMBL/GenBank/DDBJ databases">
        <title>Bacteria isolated from the canopy kelp, Nereocystis luetkeana.</title>
        <authorList>
            <person name="Pfister C.A."/>
            <person name="Younker I.T."/>
            <person name="Light S.H."/>
        </authorList>
    </citation>
    <scope>NUCLEOTIDE SEQUENCE [LARGE SCALE GENOMIC DNA]</scope>
    <source>
        <strain evidence="12 13">TI.2.07</strain>
    </source>
</reference>
<evidence type="ECO:0000259" key="11">
    <source>
        <dbReference type="PROSITE" id="PS50112"/>
    </source>
</evidence>
<dbReference type="EC" id="2.7.13.3" evidence="2"/>
<dbReference type="SUPFAM" id="SSF47384">
    <property type="entry name" value="Homodimeric domain of signal transducing histidine kinase"/>
    <property type="match status" value="1"/>
</dbReference>
<evidence type="ECO:0000256" key="6">
    <source>
        <dbReference type="ARBA" id="ARBA00022777"/>
    </source>
</evidence>
<feature type="transmembrane region" description="Helical" evidence="9">
    <location>
        <begin position="166"/>
        <end position="184"/>
    </location>
</feature>
<dbReference type="Gene3D" id="3.30.565.10">
    <property type="entry name" value="Histidine kinase-like ATPase, C-terminal domain"/>
    <property type="match status" value="1"/>
</dbReference>
<evidence type="ECO:0000256" key="4">
    <source>
        <dbReference type="ARBA" id="ARBA00022679"/>
    </source>
</evidence>
<evidence type="ECO:0000256" key="5">
    <source>
        <dbReference type="ARBA" id="ARBA00022741"/>
    </source>
</evidence>
<comment type="caution">
    <text evidence="12">The sequence shown here is derived from an EMBL/GenBank/DDBJ whole genome shotgun (WGS) entry which is preliminary data.</text>
</comment>
<keyword evidence="9" id="KW-1133">Transmembrane helix</keyword>
<dbReference type="InterPro" id="IPR036890">
    <property type="entry name" value="HATPase_C_sf"/>
</dbReference>
<evidence type="ECO:0000259" key="10">
    <source>
        <dbReference type="PROSITE" id="PS50109"/>
    </source>
</evidence>
<keyword evidence="4" id="KW-0808">Transferase</keyword>
<dbReference type="InterPro" id="IPR035965">
    <property type="entry name" value="PAS-like_dom_sf"/>
</dbReference>
<dbReference type="PRINTS" id="PR00344">
    <property type="entry name" value="BCTRLSENSOR"/>
</dbReference>
<gene>
    <name evidence="12" type="ORF">V6255_00810</name>
</gene>
<dbReference type="InterPro" id="IPR013767">
    <property type="entry name" value="PAS_fold"/>
</dbReference>
<dbReference type="PANTHER" id="PTHR43065">
    <property type="entry name" value="SENSOR HISTIDINE KINASE"/>
    <property type="match status" value="1"/>
</dbReference>
<evidence type="ECO:0000256" key="8">
    <source>
        <dbReference type="ARBA" id="ARBA00023012"/>
    </source>
</evidence>
<dbReference type="InterPro" id="IPR003594">
    <property type="entry name" value="HATPase_dom"/>
</dbReference>
<organism evidence="12 13">
    <name type="scientific">Psychromonas arctica</name>
    <dbReference type="NCBI Taxonomy" id="168275"/>
    <lineage>
        <taxon>Bacteria</taxon>
        <taxon>Pseudomonadati</taxon>
        <taxon>Pseudomonadota</taxon>
        <taxon>Gammaproteobacteria</taxon>
        <taxon>Alteromonadales</taxon>
        <taxon>Psychromonadaceae</taxon>
        <taxon>Psychromonas</taxon>
    </lineage>
</organism>
<dbReference type="SMART" id="SM00091">
    <property type="entry name" value="PAS"/>
    <property type="match status" value="1"/>
</dbReference>
<dbReference type="Proteomes" id="UP001366060">
    <property type="component" value="Unassembled WGS sequence"/>
</dbReference>
<dbReference type="InterPro" id="IPR003661">
    <property type="entry name" value="HisK_dim/P_dom"/>
</dbReference>
<keyword evidence="5" id="KW-0547">Nucleotide-binding</keyword>
<proteinExistence type="predicted"/>